<keyword evidence="3" id="KW-0805">Transcription regulation</keyword>
<dbReference type="Pfam" id="PF04082">
    <property type="entry name" value="Fungal_trans"/>
    <property type="match status" value="1"/>
</dbReference>
<keyword evidence="5" id="KW-0804">Transcription</keyword>
<dbReference type="GO" id="GO:0005634">
    <property type="term" value="C:nucleus"/>
    <property type="evidence" value="ECO:0007669"/>
    <property type="project" value="UniProtKB-SubCell"/>
</dbReference>
<dbReference type="EMBL" id="ML996089">
    <property type="protein sequence ID" value="KAF2150554.1"/>
    <property type="molecule type" value="Genomic_DNA"/>
</dbReference>
<dbReference type="GO" id="GO:0000981">
    <property type="term" value="F:DNA-binding transcription factor activity, RNA polymerase II-specific"/>
    <property type="evidence" value="ECO:0007669"/>
    <property type="project" value="InterPro"/>
</dbReference>
<evidence type="ECO:0000256" key="6">
    <source>
        <dbReference type="ARBA" id="ARBA00023242"/>
    </source>
</evidence>
<dbReference type="InterPro" id="IPR036864">
    <property type="entry name" value="Zn2-C6_fun-type_DNA-bd_sf"/>
</dbReference>
<feature type="region of interest" description="Disordered" evidence="7">
    <location>
        <begin position="40"/>
        <end position="144"/>
    </location>
</feature>
<dbReference type="OrthoDB" id="5464at2759"/>
<keyword evidence="2" id="KW-0479">Metal-binding</keyword>
<dbReference type="SUPFAM" id="SSF57701">
    <property type="entry name" value="Zn2/Cys6 DNA-binding domain"/>
    <property type="match status" value="1"/>
</dbReference>
<evidence type="ECO:0000256" key="5">
    <source>
        <dbReference type="ARBA" id="ARBA00023163"/>
    </source>
</evidence>
<dbReference type="PROSITE" id="PS00463">
    <property type="entry name" value="ZN2_CY6_FUNGAL_1"/>
    <property type="match status" value="1"/>
</dbReference>
<keyword evidence="10" id="KW-1185">Reference proteome</keyword>
<accession>A0A9P4MI22</accession>
<proteinExistence type="predicted"/>
<evidence type="ECO:0000313" key="9">
    <source>
        <dbReference type="EMBL" id="KAF2150554.1"/>
    </source>
</evidence>
<evidence type="ECO:0000259" key="8">
    <source>
        <dbReference type="PROSITE" id="PS50048"/>
    </source>
</evidence>
<gene>
    <name evidence="9" type="ORF">K461DRAFT_178127</name>
</gene>
<evidence type="ECO:0000256" key="3">
    <source>
        <dbReference type="ARBA" id="ARBA00023015"/>
    </source>
</evidence>
<dbReference type="GO" id="GO:0045944">
    <property type="term" value="P:positive regulation of transcription by RNA polymerase II"/>
    <property type="evidence" value="ECO:0007669"/>
    <property type="project" value="TreeGrafter"/>
</dbReference>
<dbReference type="PROSITE" id="PS50048">
    <property type="entry name" value="ZN2_CY6_FUNGAL_2"/>
    <property type="match status" value="1"/>
</dbReference>
<evidence type="ECO:0000256" key="2">
    <source>
        <dbReference type="ARBA" id="ARBA00022723"/>
    </source>
</evidence>
<evidence type="ECO:0000313" key="10">
    <source>
        <dbReference type="Proteomes" id="UP000799439"/>
    </source>
</evidence>
<dbReference type="Pfam" id="PF00172">
    <property type="entry name" value="Zn_clus"/>
    <property type="match status" value="1"/>
</dbReference>
<dbReference type="Gene3D" id="4.10.240.10">
    <property type="entry name" value="Zn(2)-C6 fungal-type DNA-binding domain"/>
    <property type="match status" value="1"/>
</dbReference>
<dbReference type="Proteomes" id="UP000799439">
    <property type="component" value="Unassembled WGS sequence"/>
</dbReference>
<dbReference type="CDD" id="cd12148">
    <property type="entry name" value="fungal_TF_MHR"/>
    <property type="match status" value="1"/>
</dbReference>
<name>A0A9P4MI22_9PEZI</name>
<dbReference type="SMART" id="SM00066">
    <property type="entry name" value="GAL4"/>
    <property type="match status" value="1"/>
</dbReference>
<dbReference type="CDD" id="cd00067">
    <property type="entry name" value="GAL4"/>
    <property type="match status" value="1"/>
</dbReference>
<dbReference type="GO" id="GO:0043565">
    <property type="term" value="F:sequence-specific DNA binding"/>
    <property type="evidence" value="ECO:0007669"/>
    <property type="project" value="TreeGrafter"/>
</dbReference>
<dbReference type="InterPro" id="IPR051711">
    <property type="entry name" value="Stress_Response_Reg"/>
</dbReference>
<dbReference type="InterPro" id="IPR001138">
    <property type="entry name" value="Zn2Cys6_DnaBD"/>
</dbReference>
<keyword evidence="6" id="KW-0539">Nucleus</keyword>
<evidence type="ECO:0000256" key="4">
    <source>
        <dbReference type="ARBA" id="ARBA00023125"/>
    </source>
</evidence>
<feature type="compositionally biased region" description="Low complexity" evidence="7">
    <location>
        <begin position="82"/>
        <end position="136"/>
    </location>
</feature>
<feature type="domain" description="Zn(2)-C6 fungal-type" evidence="8">
    <location>
        <begin position="10"/>
        <end position="39"/>
    </location>
</feature>
<sequence length="669" mass="75365">MSPAHRVAVACLTCRRSKLKCSGTQPCDRCQKRSRTCVFDESDEHPTPTVPRQLIPRPPQVSTPRPSRWSPQRGARRSPSRLALQSAPSPAQQPAQRPVSAQAAPVAYIETTGPSAGPATTPATTTAAPSDADPSTCTPLYQKNRLGRPRQRRRWLYLGASSTWSFNLQVFSMVRGCIDYPYEEPIFTLDRDAYDISWTRLGPNDQTPTDRLPSRDYAIYLFDTVKYHLGMFFSFIDEESFKQCLHDFYAGNIEDTRTCRLWMCQLFLVLAFGKGFLNQKKAHREPPGGDYFCRAMANLPEIHLLHEEPNRGAQVLALISLYFYCMDMRQTAYSYIGQALRLFLVEGNHTNIKESRLEPQLAESSTNIWWSIYVLDRTLTSALGTPISIHDSAIQNTLPEIPSKAFHVRLCRMIAHILTDLYNADGSLEPQYLSKVKAILQSLAGLGEEIDQSIAVKVSNSLDAVTKIDAHLRLMWHQCVILATRPLLLVLLSRKIRVDAEQYDPPPTVHELVLTCARSCKKTLNYLSSLSDNNMLDSFLPFDMDFTTTAASALIVIKHMLNVEYQFDARAIAARLFGEMIASGNNAAQLRLQEIDRMHELGLLFRQGRQPQITSDPIDLPSLTSSDLEQNFGLAQEDMLSLADRLDPNAFFEILDTDAWGGEWLDQNI</sequence>
<comment type="subcellular location">
    <subcellularLocation>
        <location evidence="1">Nucleus</location>
    </subcellularLocation>
</comment>
<keyword evidence="4" id="KW-0238">DNA-binding</keyword>
<dbReference type="AlphaFoldDB" id="A0A9P4MI22"/>
<comment type="caution">
    <text evidence="9">The sequence shown here is derived from an EMBL/GenBank/DDBJ whole genome shotgun (WGS) entry which is preliminary data.</text>
</comment>
<dbReference type="GO" id="GO:0008270">
    <property type="term" value="F:zinc ion binding"/>
    <property type="evidence" value="ECO:0007669"/>
    <property type="project" value="InterPro"/>
</dbReference>
<dbReference type="InterPro" id="IPR007219">
    <property type="entry name" value="XnlR_reg_dom"/>
</dbReference>
<dbReference type="GO" id="GO:0006351">
    <property type="term" value="P:DNA-templated transcription"/>
    <property type="evidence" value="ECO:0007669"/>
    <property type="project" value="InterPro"/>
</dbReference>
<dbReference type="PANTHER" id="PTHR47540">
    <property type="entry name" value="THIAMINE REPRESSIBLE GENES REGULATORY PROTEIN THI5"/>
    <property type="match status" value="1"/>
</dbReference>
<reference evidence="9" key="1">
    <citation type="journal article" date="2020" name="Stud. Mycol.">
        <title>101 Dothideomycetes genomes: a test case for predicting lifestyles and emergence of pathogens.</title>
        <authorList>
            <person name="Haridas S."/>
            <person name="Albert R."/>
            <person name="Binder M."/>
            <person name="Bloem J."/>
            <person name="Labutti K."/>
            <person name="Salamov A."/>
            <person name="Andreopoulos B."/>
            <person name="Baker S."/>
            <person name="Barry K."/>
            <person name="Bills G."/>
            <person name="Bluhm B."/>
            <person name="Cannon C."/>
            <person name="Castanera R."/>
            <person name="Culley D."/>
            <person name="Daum C."/>
            <person name="Ezra D."/>
            <person name="Gonzalez J."/>
            <person name="Henrissat B."/>
            <person name="Kuo A."/>
            <person name="Liang C."/>
            <person name="Lipzen A."/>
            <person name="Lutzoni F."/>
            <person name="Magnuson J."/>
            <person name="Mondo S."/>
            <person name="Nolan M."/>
            <person name="Ohm R."/>
            <person name="Pangilinan J."/>
            <person name="Park H.-J."/>
            <person name="Ramirez L."/>
            <person name="Alfaro M."/>
            <person name="Sun H."/>
            <person name="Tritt A."/>
            <person name="Yoshinaga Y."/>
            <person name="Zwiers L.-H."/>
            <person name="Turgeon B."/>
            <person name="Goodwin S."/>
            <person name="Spatafora J."/>
            <person name="Crous P."/>
            <person name="Grigoriev I."/>
        </authorList>
    </citation>
    <scope>NUCLEOTIDE SEQUENCE</scope>
    <source>
        <strain evidence="9">CBS 260.36</strain>
    </source>
</reference>
<organism evidence="9 10">
    <name type="scientific">Myriangium duriaei CBS 260.36</name>
    <dbReference type="NCBI Taxonomy" id="1168546"/>
    <lineage>
        <taxon>Eukaryota</taxon>
        <taxon>Fungi</taxon>
        <taxon>Dikarya</taxon>
        <taxon>Ascomycota</taxon>
        <taxon>Pezizomycotina</taxon>
        <taxon>Dothideomycetes</taxon>
        <taxon>Dothideomycetidae</taxon>
        <taxon>Myriangiales</taxon>
        <taxon>Myriangiaceae</taxon>
        <taxon>Myriangium</taxon>
    </lineage>
</organism>
<evidence type="ECO:0000256" key="7">
    <source>
        <dbReference type="SAM" id="MobiDB-lite"/>
    </source>
</evidence>
<protein>
    <recommendedName>
        <fullName evidence="8">Zn(2)-C6 fungal-type domain-containing protein</fullName>
    </recommendedName>
</protein>
<dbReference type="SMART" id="SM00906">
    <property type="entry name" value="Fungal_trans"/>
    <property type="match status" value="1"/>
</dbReference>
<dbReference type="PANTHER" id="PTHR47540:SF6">
    <property type="entry name" value="ZN(II)2CYS6 TRANSCRIPTION FACTOR (EUROFUNG)"/>
    <property type="match status" value="1"/>
</dbReference>
<evidence type="ECO:0000256" key="1">
    <source>
        <dbReference type="ARBA" id="ARBA00004123"/>
    </source>
</evidence>